<name>A0A9Q0M1V3_BLOTA</name>
<evidence type="ECO:0000256" key="2">
    <source>
        <dbReference type="ARBA" id="ARBA00022840"/>
    </source>
</evidence>
<evidence type="ECO:0000256" key="1">
    <source>
        <dbReference type="ARBA" id="ARBA00022741"/>
    </source>
</evidence>
<dbReference type="PROSITE" id="PS50011">
    <property type="entry name" value="PROTEIN_KINASE_DOM"/>
    <property type="match status" value="1"/>
</dbReference>
<dbReference type="Pfam" id="PF00069">
    <property type="entry name" value="Pkinase"/>
    <property type="match status" value="1"/>
</dbReference>
<dbReference type="EMBL" id="JAPWDV010000003">
    <property type="protein sequence ID" value="KAJ6217342.1"/>
    <property type="molecule type" value="Genomic_DNA"/>
</dbReference>
<dbReference type="Proteomes" id="UP001142055">
    <property type="component" value="Chromosome 3"/>
</dbReference>
<dbReference type="FunFam" id="1.10.510.10:FF:000571">
    <property type="entry name" value="Maternal embryonic leucine zipper kinase"/>
    <property type="match status" value="1"/>
</dbReference>
<sequence length="750" mass="86416">MSDKSSVSTVSFCPKTQAVIRHKGYKVENKLGQGAYGVVFKATNVRTGQLSAVKVIELTSMSERSRAKFLPREIQTLINCRHENLIQVYDIFRAASKMFIFMEFAGNGDIAGYAKKHNGIKESLTCQWFWQATQGLAFLHINLSTAHRDIKLDNVLLDQEWVAKMTDFGFAKNFDVDNMVPSTTFCGTVPYECPQILEHKPYNAFKADIWSMGVTLFIMLHNRFPFQYKDRKEMIRQVKDYPKFLRSRYVRQDLPSSAGRLLEVMLNPDEERRATVQDILRSSYLRNSYGRLNTKHLNRIFTRLSAFIPTTSKTVERNRYESMVTNSVKKMDTNSNTTDNRIQLRREEAEVVDGTESSKSNLTNVSSWYRLNQKFNVHMNGLNESTSPTNEQTTKAPTEVPATLTPIYRPTTMPAPMATIFATTTTVSSSSHIDETIDMERHYIPSQLSQPTQALDQCKCVCRNNDQLETYDIRLEELKLKILQSELMFEANKSTHSLGKIEDILDSLVDEDESDYDDIDELEQIKRPTKYIPLEMIELSHRRPPRKPNSPPSVSVSSNPQSTTTTNRPIVTYSTRVPSNSAPLYSMSFQKPNSSSIKFLAYRMAQVGIPLLVTIALGNVLTSVDPIVARSEQFAIPNNYSVNPFDYMGLIQTPNMNKGYFGQLYTDSITPHPMVQHQRQDSNQNLQFIQQNDQQYPINQPERQRMESFGPMPQYVTYETRINRDYHSNHDPWNFWHGLFQRWFDRFRNL</sequence>
<feature type="domain" description="Protein kinase" evidence="5">
    <location>
        <begin position="25"/>
        <end position="285"/>
    </location>
</feature>
<organism evidence="6 7">
    <name type="scientific">Blomia tropicalis</name>
    <name type="common">Mite</name>
    <dbReference type="NCBI Taxonomy" id="40697"/>
    <lineage>
        <taxon>Eukaryota</taxon>
        <taxon>Metazoa</taxon>
        <taxon>Ecdysozoa</taxon>
        <taxon>Arthropoda</taxon>
        <taxon>Chelicerata</taxon>
        <taxon>Arachnida</taxon>
        <taxon>Acari</taxon>
        <taxon>Acariformes</taxon>
        <taxon>Sarcoptiformes</taxon>
        <taxon>Astigmata</taxon>
        <taxon>Glycyphagoidea</taxon>
        <taxon>Echimyopodidae</taxon>
        <taxon>Blomia</taxon>
    </lineage>
</organism>
<comment type="caution">
    <text evidence="6">The sequence shown here is derived from an EMBL/GenBank/DDBJ whole genome shotgun (WGS) entry which is preliminary data.</text>
</comment>
<dbReference type="PANTHER" id="PTHR24346:SF42">
    <property type="entry name" value="SERINE_THREONINE-PROTEIN KINASE SIK3"/>
    <property type="match status" value="1"/>
</dbReference>
<evidence type="ECO:0000259" key="5">
    <source>
        <dbReference type="PROSITE" id="PS50011"/>
    </source>
</evidence>
<dbReference type="InterPro" id="IPR017441">
    <property type="entry name" value="Protein_kinase_ATP_BS"/>
</dbReference>
<dbReference type="GO" id="GO:0050321">
    <property type="term" value="F:tau-protein kinase activity"/>
    <property type="evidence" value="ECO:0007669"/>
    <property type="project" value="TreeGrafter"/>
</dbReference>
<feature type="region of interest" description="Disordered" evidence="4">
    <location>
        <begin position="538"/>
        <end position="569"/>
    </location>
</feature>
<dbReference type="InterPro" id="IPR000719">
    <property type="entry name" value="Prot_kinase_dom"/>
</dbReference>
<gene>
    <name evidence="6" type="ORF">RDWZM_008499</name>
</gene>
<dbReference type="PROSITE" id="PS00107">
    <property type="entry name" value="PROTEIN_KINASE_ATP"/>
    <property type="match status" value="1"/>
</dbReference>
<dbReference type="GO" id="GO:0005737">
    <property type="term" value="C:cytoplasm"/>
    <property type="evidence" value="ECO:0007669"/>
    <property type="project" value="TreeGrafter"/>
</dbReference>
<protein>
    <recommendedName>
        <fullName evidence="5">Protein kinase domain-containing protein</fullName>
    </recommendedName>
</protein>
<evidence type="ECO:0000256" key="3">
    <source>
        <dbReference type="PROSITE-ProRule" id="PRU10141"/>
    </source>
</evidence>
<proteinExistence type="predicted"/>
<dbReference type="GO" id="GO:0005524">
    <property type="term" value="F:ATP binding"/>
    <property type="evidence" value="ECO:0007669"/>
    <property type="project" value="UniProtKB-UniRule"/>
</dbReference>
<dbReference type="OMA" id="INCRHEN"/>
<reference evidence="6" key="1">
    <citation type="submission" date="2022-12" db="EMBL/GenBank/DDBJ databases">
        <title>Genome assemblies of Blomia tropicalis.</title>
        <authorList>
            <person name="Cui Y."/>
        </authorList>
    </citation>
    <scope>NUCLEOTIDE SEQUENCE</scope>
    <source>
        <tissue evidence="6">Adult mites</tissue>
    </source>
</reference>
<dbReference type="SMART" id="SM00220">
    <property type="entry name" value="S_TKc"/>
    <property type="match status" value="1"/>
</dbReference>
<dbReference type="GO" id="GO:0035556">
    <property type="term" value="P:intracellular signal transduction"/>
    <property type="evidence" value="ECO:0007669"/>
    <property type="project" value="TreeGrafter"/>
</dbReference>
<keyword evidence="1 3" id="KW-0547">Nucleotide-binding</keyword>
<evidence type="ECO:0000313" key="7">
    <source>
        <dbReference type="Proteomes" id="UP001142055"/>
    </source>
</evidence>
<evidence type="ECO:0000313" key="6">
    <source>
        <dbReference type="EMBL" id="KAJ6217342.1"/>
    </source>
</evidence>
<evidence type="ECO:0000256" key="4">
    <source>
        <dbReference type="SAM" id="MobiDB-lite"/>
    </source>
</evidence>
<dbReference type="InterPro" id="IPR011009">
    <property type="entry name" value="Kinase-like_dom_sf"/>
</dbReference>
<feature type="binding site" evidence="3">
    <location>
        <position position="54"/>
    </location>
    <ligand>
        <name>ATP</name>
        <dbReference type="ChEBI" id="CHEBI:30616"/>
    </ligand>
</feature>
<accession>A0A9Q0M1V3</accession>
<keyword evidence="7" id="KW-1185">Reference proteome</keyword>
<feature type="compositionally biased region" description="Low complexity" evidence="4">
    <location>
        <begin position="552"/>
        <end position="569"/>
    </location>
</feature>
<dbReference type="Gene3D" id="1.10.510.10">
    <property type="entry name" value="Transferase(Phosphotransferase) domain 1"/>
    <property type="match status" value="1"/>
</dbReference>
<keyword evidence="2 3" id="KW-0067">ATP-binding</keyword>
<dbReference type="GO" id="GO:0000226">
    <property type="term" value="P:microtubule cytoskeleton organization"/>
    <property type="evidence" value="ECO:0007669"/>
    <property type="project" value="TreeGrafter"/>
</dbReference>
<dbReference type="PANTHER" id="PTHR24346">
    <property type="entry name" value="MAP/MICROTUBULE AFFINITY-REGULATING KINASE"/>
    <property type="match status" value="1"/>
</dbReference>
<dbReference type="AlphaFoldDB" id="A0A9Q0M1V3"/>
<dbReference type="SUPFAM" id="SSF56112">
    <property type="entry name" value="Protein kinase-like (PK-like)"/>
    <property type="match status" value="1"/>
</dbReference>